<organism evidence="4 5">
    <name type="scientific">Maricaulis salignorans</name>
    <dbReference type="NCBI Taxonomy" id="144026"/>
    <lineage>
        <taxon>Bacteria</taxon>
        <taxon>Pseudomonadati</taxon>
        <taxon>Pseudomonadota</taxon>
        <taxon>Alphaproteobacteria</taxon>
        <taxon>Maricaulales</taxon>
        <taxon>Maricaulaceae</taxon>
        <taxon>Maricaulis</taxon>
    </lineage>
</organism>
<dbReference type="SUPFAM" id="SSF48498">
    <property type="entry name" value="Tetracyclin repressor-like, C-terminal domain"/>
    <property type="match status" value="1"/>
</dbReference>
<feature type="domain" description="HTH tetR-type" evidence="3">
    <location>
        <begin position="11"/>
        <end position="71"/>
    </location>
</feature>
<dbReference type="STRING" id="144026.SAMN04488568_101315"/>
<dbReference type="RefSeq" id="WP_091765712.1">
    <property type="nucleotide sequence ID" value="NZ_FNHG01000001.1"/>
</dbReference>
<dbReference type="PRINTS" id="PR00455">
    <property type="entry name" value="HTHTETR"/>
</dbReference>
<proteinExistence type="predicted"/>
<protein>
    <submittedName>
        <fullName evidence="4">DNA-binding transcriptional regulator, AcrR family</fullName>
    </submittedName>
</protein>
<dbReference type="EMBL" id="FNHG01000001">
    <property type="protein sequence ID" value="SDL68880.1"/>
    <property type="molecule type" value="Genomic_DNA"/>
</dbReference>
<evidence type="ECO:0000259" key="3">
    <source>
        <dbReference type="PROSITE" id="PS50977"/>
    </source>
</evidence>
<accession>A0A1G9M3N1</accession>
<gene>
    <name evidence="4" type="ORF">SAMN04488568_101315</name>
</gene>
<dbReference type="Proteomes" id="UP000199759">
    <property type="component" value="Unassembled WGS sequence"/>
</dbReference>
<keyword evidence="5" id="KW-1185">Reference proteome</keyword>
<dbReference type="PANTHER" id="PTHR30055">
    <property type="entry name" value="HTH-TYPE TRANSCRIPTIONAL REGULATOR RUTR"/>
    <property type="match status" value="1"/>
</dbReference>
<dbReference type="GO" id="GO:0003700">
    <property type="term" value="F:DNA-binding transcription factor activity"/>
    <property type="evidence" value="ECO:0007669"/>
    <property type="project" value="TreeGrafter"/>
</dbReference>
<dbReference type="AlphaFoldDB" id="A0A1G9M3N1"/>
<dbReference type="OrthoDB" id="9779746at2"/>
<dbReference type="SUPFAM" id="SSF46689">
    <property type="entry name" value="Homeodomain-like"/>
    <property type="match status" value="1"/>
</dbReference>
<evidence type="ECO:0000256" key="2">
    <source>
        <dbReference type="PROSITE-ProRule" id="PRU00335"/>
    </source>
</evidence>
<keyword evidence="1 2" id="KW-0238">DNA-binding</keyword>
<evidence type="ECO:0000313" key="5">
    <source>
        <dbReference type="Proteomes" id="UP000199759"/>
    </source>
</evidence>
<name>A0A1G9M3N1_9PROT</name>
<reference evidence="4 5" key="1">
    <citation type="submission" date="2016-10" db="EMBL/GenBank/DDBJ databases">
        <authorList>
            <person name="de Groot N.N."/>
        </authorList>
    </citation>
    <scope>NUCLEOTIDE SEQUENCE [LARGE SCALE GENOMIC DNA]</scope>
    <source>
        <strain evidence="4 5">DSM 16077</strain>
    </source>
</reference>
<evidence type="ECO:0000313" key="4">
    <source>
        <dbReference type="EMBL" id="SDL68880.1"/>
    </source>
</evidence>
<dbReference type="InterPro" id="IPR041678">
    <property type="entry name" value="TetR_C_16"/>
</dbReference>
<dbReference type="Pfam" id="PF17920">
    <property type="entry name" value="TetR_C_16"/>
    <property type="match status" value="1"/>
</dbReference>
<sequence length="188" mass="20723">MTKPARPRNAEATRAAILAAARYCFSRESYDQVGVRDIAVKAGVDAALVCRYFGSKEELFAQLLLRPDKPLDVIEAGRDGLSVRVAEMVVSKDGDQEAVEDLLIMLRSASSRTAATLVRDAMVQRFDEPISQLLDGESPQLRARMMGSVIIGLIVSKIIRGSWDIEAPGQAAFQKRIEDLVRLSIKEF</sequence>
<dbReference type="PANTHER" id="PTHR30055:SF235">
    <property type="entry name" value="TRANSCRIPTIONAL REGULATORY PROTEIN"/>
    <property type="match status" value="1"/>
</dbReference>
<feature type="DNA-binding region" description="H-T-H motif" evidence="2">
    <location>
        <begin position="34"/>
        <end position="53"/>
    </location>
</feature>
<dbReference type="Pfam" id="PF00440">
    <property type="entry name" value="TetR_N"/>
    <property type="match status" value="1"/>
</dbReference>
<dbReference type="PROSITE" id="PS50977">
    <property type="entry name" value="HTH_TETR_2"/>
    <property type="match status" value="1"/>
</dbReference>
<dbReference type="InterPro" id="IPR009057">
    <property type="entry name" value="Homeodomain-like_sf"/>
</dbReference>
<evidence type="ECO:0000256" key="1">
    <source>
        <dbReference type="ARBA" id="ARBA00023125"/>
    </source>
</evidence>
<dbReference type="Gene3D" id="1.10.357.10">
    <property type="entry name" value="Tetracycline Repressor, domain 2"/>
    <property type="match status" value="1"/>
</dbReference>
<dbReference type="InterPro" id="IPR050109">
    <property type="entry name" value="HTH-type_TetR-like_transc_reg"/>
</dbReference>
<dbReference type="GO" id="GO:0000976">
    <property type="term" value="F:transcription cis-regulatory region binding"/>
    <property type="evidence" value="ECO:0007669"/>
    <property type="project" value="TreeGrafter"/>
</dbReference>
<dbReference type="InterPro" id="IPR036271">
    <property type="entry name" value="Tet_transcr_reg_TetR-rel_C_sf"/>
</dbReference>
<dbReference type="InterPro" id="IPR001647">
    <property type="entry name" value="HTH_TetR"/>
</dbReference>